<dbReference type="HAMAP" id="MF_01148">
    <property type="entry name" value="Lnt"/>
    <property type="match status" value="1"/>
</dbReference>
<dbReference type="Pfam" id="PF00795">
    <property type="entry name" value="CN_hydrolase"/>
    <property type="match status" value="1"/>
</dbReference>
<dbReference type="InterPro" id="IPR036526">
    <property type="entry name" value="C-N_Hydrolase_sf"/>
</dbReference>
<keyword evidence="6 9" id="KW-1133">Transmembrane helix</keyword>
<comment type="pathway">
    <text evidence="9">Protein modification; lipoprotein biosynthesis (N-acyl transfer).</text>
</comment>
<dbReference type="Gene3D" id="3.60.110.10">
    <property type="entry name" value="Carbon-nitrogen hydrolase"/>
    <property type="match status" value="1"/>
</dbReference>
<feature type="domain" description="CN hydrolase" evidence="10">
    <location>
        <begin position="265"/>
        <end position="509"/>
    </location>
</feature>
<dbReference type="GO" id="GO:0042158">
    <property type="term" value="P:lipoprotein biosynthetic process"/>
    <property type="evidence" value="ECO:0007669"/>
    <property type="project" value="UniProtKB-UniRule"/>
</dbReference>
<keyword evidence="5 9" id="KW-0812">Transmembrane</keyword>
<evidence type="ECO:0000256" key="3">
    <source>
        <dbReference type="ARBA" id="ARBA00022475"/>
    </source>
</evidence>
<evidence type="ECO:0000256" key="8">
    <source>
        <dbReference type="ARBA" id="ARBA00023315"/>
    </source>
</evidence>
<protein>
    <recommendedName>
        <fullName evidence="9">Apolipoprotein N-acyltransferase</fullName>
        <shortName evidence="9">ALP N-acyltransferase</shortName>
        <ecNumber evidence="9">2.3.1.269</ecNumber>
    </recommendedName>
</protein>
<evidence type="ECO:0000256" key="2">
    <source>
        <dbReference type="ARBA" id="ARBA00010065"/>
    </source>
</evidence>
<keyword evidence="11" id="KW-0449">Lipoprotein</keyword>
<evidence type="ECO:0000259" key="10">
    <source>
        <dbReference type="PROSITE" id="PS50263"/>
    </source>
</evidence>
<comment type="similarity">
    <text evidence="2 9">Belongs to the CN hydrolase family. Apolipoprotein N-acyltransferase subfamily.</text>
</comment>
<dbReference type="Pfam" id="PF20154">
    <property type="entry name" value="LNT_N"/>
    <property type="match status" value="1"/>
</dbReference>
<proteinExistence type="inferred from homology"/>
<comment type="catalytic activity">
    <reaction evidence="9">
        <text>N-terminal S-1,2-diacyl-sn-glyceryl-L-cysteinyl-[lipoprotein] + a glycerophospholipid = N-acyl-S-1,2-diacyl-sn-glyceryl-L-cysteinyl-[lipoprotein] + a 2-acyl-sn-glycero-3-phospholipid + H(+)</text>
        <dbReference type="Rhea" id="RHEA:48228"/>
        <dbReference type="Rhea" id="RHEA-COMP:14681"/>
        <dbReference type="Rhea" id="RHEA-COMP:14684"/>
        <dbReference type="ChEBI" id="CHEBI:15378"/>
        <dbReference type="ChEBI" id="CHEBI:136912"/>
        <dbReference type="ChEBI" id="CHEBI:140656"/>
        <dbReference type="ChEBI" id="CHEBI:140657"/>
        <dbReference type="ChEBI" id="CHEBI:140660"/>
        <dbReference type="EC" id="2.3.1.269"/>
    </reaction>
</comment>
<feature type="transmembrane region" description="Helical" evidence="9">
    <location>
        <begin position="120"/>
        <end position="144"/>
    </location>
</feature>
<dbReference type="AlphaFoldDB" id="A0A5J6N5W0"/>
<feature type="transmembrane region" description="Helical" evidence="9">
    <location>
        <begin position="46"/>
        <end position="75"/>
    </location>
</feature>
<organism evidence="11 12">
    <name type="scientific">Hypericibacter adhaerens</name>
    <dbReference type="NCBI Taxonomy" id="2602016"/>
    <lineage>
        <taxon>Bacteria</taxon>
        <taxon>Pseudomonadati</taxon>
        <taxon>Pseudomonadota</taxon>
        <taxon>Alphaproteobacteria</taxon>
        <taxon>Rhodospirillales</taxon>
        <taxon>Dongiaceae</taxon>
        <taxon>Hypericibacter</taxon>
    </lineage>
</organism>
<dbReference type="SUPFAM" id="SSF56317">
    <property type="entry name" value="Carbon-nitrogen hydrolase"/>
    <property type="match status" value="1"/>
</dbReference>
<keyword evidence="12" id="KW-1185">Reference proteome</keyword>
<dbReference type="CDD" id="cd07571">
    <property type="entry name" value="ALP_N-acyl_transferase"/>
    <property type="match status" value="1"/>
</dbReference>
<keyword evidence="3 9" id="KW-1003">Cell membrane</keyword>
<comment type="subcellular location">
    <subcellularLocation>
        <location evidence="1 9">Cell membrane</location>
        <topology evidence="1 9">Multi-pass membrane protein</topology>
    </subcellularLocation>
</comment>
<evidence type="ECO:0000256" key="6">
    <source>
        <dbReference type="ARBA" id="ARBA00022989"/>
    </source>
</evidence>
<feature type="transmembrane region" description="Helical" evidence="9">
    <location>
        <begin position="227"/>
        <end position="247"/>
    </location>
</feature>
<feature type="transmembrane region" description="Helical" evidence="9">
    <location>
        <begin position="194"/>
        <end position="215"/>
    </location>
</feature>
<feature type="transmembrane region" description="Helical" evidence="9">
    <location>
        <begin position="151"/>
        <end position="174"/>
    </location>
</feature>
<dbReference type="Proteomes" id="UP000325797">
    <property type="component" value="Chromosome"/>
</dbReference>
<feature type="transmembrane region" description="Helical" evidence="9">
    <location>
        <begin position="87"/>
        <end position="108"/>
    </location>
</feature>
<comment type="function">
    <text evidence="9">Catalyzes the phospholipid dependent N-acylation of the N-terminal cysteine of apolipoprotein, the last step in lipoprotein maturation.</text>
</comment>
<evidence type="ECO:0000256" key="1">
    <source>
        <dbReference type="ARBA" id="ARBA00004651"/>
    </source>
</evidence>
<dbReference type="InterPro" id="IPR003010">
    <property type="entry name" value="C-N_Hydrolase"/>
</dbReference>
<dbReference type="InterPro" id="IPR004563">
    <property type="entry name" value="Apolipo_AcylTrfase"/>
</dbReference>
<evidence type="ECO:0000313" key="12">
    <source>
        <dbReference type="Proteomes" id="UP000325797"/>
    </source>
</evidence>
<reference evidence="11 12" key="1">
    <citation type="submission" date="2019-08" db="EMBL/GenBank/DDBJ databases">
        <title>Hyperibacter terrae gen. nov., sp. nov. and Hyperibacter viscosus sp. nov., two new members in the family Rhodospirillaceae isolated from the rhizosphere of Hypericum perforatum.</title>
        <authorList>
            <person name="Noviana Z."/>
        </authorList>
    </citation>
    <scope>NUCLEOTIDE SEQUENCE [LARGE SCALE GENOMIC DNA]</scope>
    <source>
        <strain evidence="11 12">R5959</strain>
    </source>
</reference>
<name>A0A5J6N5W0_9PROT</name>
<dbReference type="GO" id="GO:0016410">
    <property type="term" value="F:N-acyltransferase activity"/>
    <property type="evidence" value="ECO:0007669"/>
    <property type="project" value="UniProtKB-UniRule"/>
</dbReference>
<dbReference type="PROSITE" id="PS50263">
    <property type="entry name" value="CN_HYDROLASE"/>
    <property type="match status" value="1"/>
</dbReference>
<dbReference type="PANTHER" id="PTHR38686:SF1">
    <property type="entry name" value="APOLIPOPROTEIN N-ACYLTRANSFERASE"/>
    <property type="match status" value="1"/>
</dbReference>
<keyword evidence="4 9" id="KW-0808">Transferase</keyword>
<evidence type="ECO:0000313" key="11">
    <source>
        <dbReference type="EMBL" id="QEX25299.1"/>
    </source>
</evidence>
<dbReference type="UniPathway" id="UPA00666"/>
<sequence length="543" mass="58228">MAKNKAAALAVERTAPMTDDRNTAPWPMLGRFEMLLARPTGWRRRLVLTLLGAVGALALPPVHFVPAFCPGLWAIVWGTERAPSSRAAFATGWWVAFGYFLAGLYWISSALLVDPIRFGWMIPFIVGGLSGVLALFIGAAAAVVRRLRLTGIAGVLALGVAWLFFEWLRSWIFSGFPWNLAGYVWAFSDGMNQFAALAGIWGLTLVTIVGLGLPALLARSAKRPRTVVLGVAAGLLMLGAIWAGGMVRLSMAPAASTTGLHFRIVQASIPQTLKNDSAAAYNNVLRQVALTKNTPGGDAAQLVIWPEAAVPFLIEREPTLRRALAEVIPPKGYLFTGAPRGEPLTGPLDQVWNSLVVLDADAQIRATFDKFHLVPLGEYVPLRQLFPFISKITPGGMDFTAGPGPTTIRLPGLPAVGPVICYEVIFPHAVVNEADRPDWIVNLTNDGWFGITSGPYQHFASARLRAVEEGLPLVRAANTGISGVVDSYGRVIQRLGLGETGVIDGTLPQTLTPTPYARGGDWNALALGLIAALLALVCHTRRA</sequence>
<gene>
    <name evidence="9 11" type="primary">lnt</name>
    <name evidence="11" type="ORF">FRZ61_52460</name>
</gene>
<dbReference type="EMBL" id="CP042582">
    <property type="protein sequence ID" value="QEX25299.1"/>
    <property type="molecule type" value="Genomic_DNA"/>
</dbReference>
<dbReference type="KEGG" id="hadh:FRZ61_52460"/>
<dbReference type="GO" id="GO:0005886">
    <property type="term" value="C:plasma membrane"/>
    <property type="evidence" value="ECO:0007669"/>
    <property type="project" value="UniProtKB-SubCell"/>
</dbReference>
<evidence type="ECO:0000256" key="4">
    <source>
        <dbReference type="ARBA" id="ARBA00022679"/>
    </source>
</evidence>
<dbReference type="InterPro" id="IPR045378">
    <property type="entry name" value="LNT_N"/>
</dbReference>
<evidence type="ECO:0000256" key="5">
    <source>
        <dbReference type="ARBA" id="ARBA00022692"/>
    </source>
</evidence>
<dbReference type="PANTHER" id="PTHR38686">
    <property type="entry name" value="APOLIPOPROTEIN N-ACYLTRANSFERASE"/>
    <property type="match status" value="1"/>
</dbReference>
<evidence type="ECO:0000256" key="9">
    <source>
        <dbReference type="HAMAP-Rule" id="MF_01148"/>
    </source>
</evidence>
<evidence type="ECO:0000256" key="7">
    <source>
        <dbReference type="ARBA" id="ARBA00023136"/>
    </source>
</evidence>
<keyword evidence="8 9" id="KW-0012">Acyltransferase</keyword>
<dbReference type="RefSeq" id="WP_191909213.1">
    <property type="nucleotide sequence ID" value="NZ_CP042582.1"/>
</dbReference>
<dbReference type="EC" id="2.3.1.269" evidence="9"/>
<dbReference type="NCBIfam" id="TIGR00546">
    <property type="entry name" value="lnt"/>
    <property type="match status" value="1"/>
</dbReference>
<accession>A0A5J6N5W0</accession>
<keyword evidence="7 9" id="KW-0472">Membrane</keyword>